<accession>A0A224YHV7</accession>
<proteinExistence type="predicted"/>
<keyword evidence="1" id="KW-0472">Membrane</keyword>
<protein>
    <submittedName>
        <fullName evidence="2">Uncharacterized protein</fullName>
    </submittedName>
</protein>
<name>A0A224YHV7_9ACAR</name>
<evidence type="ECO:0000256" key="1">
    <source>
        <dbReference type="SAM" id="Phobius"/>
    </source>
</evidence>
<organism evidence="2">
    <name type="scientific">Rhipicephalus zambeziensis</name>
    <dbReference type="NCBI Taxonomy" id="60191"/>
    <lineage>
        <taxon>Eukaryota</taxon>
        <taxon>Metazoa</taxon>
        <taxon>Ecdysozoa</taxon>
        <taxon>Arthropoda</taxon>
        <taxon>Chelicerata</taxon>
        <taxon>Arachnida</taxon>
        <taxon>Acari</taxon>
        <taxon>Parasitiformes</taxon>
        <taxon>Ixodida</taxon>
        <taxon>Ixodoidea</taxon>
        <taxon>Ixodidae</taxon>
        <taxon>Rhipicephalinae</taxon>
        <taxon>Rhipicephalus</taxon>
        <taxon>Rhipicephalus</taxon>
    </lineage>
</organism>
<sequence length="114" mass="13241">MLSHISLPFTTPVLILIVNNSCQKKKTRSLYLTYKTWHKSITKGASCRSPVPHFRRRLRSRPGVSNTRTARDCLHRTFLFFFLLVSALMSYTGMACPEHFFFLREPLRSTCVDT</sequence>
<keyword evidence="1" id="KW-0812">Transmembrane</keyword>
<keyword evidence="1" id="KW-1133">Transmembrane helix</keyword>
<dbReference type="EMBL" id="GFPF01002214">
    <property type="protein sequence ID" value="MAA13360.1"/>
    <property type="molecule type" value="Transcribed_RNA"/>
</dbReference>
<reference evidence="2" key="1">
    <citation type="journal article" date="2017" name="Parasit. Vectors">
        <title>Sialotranscriptomics of Rhipicephalus zambeziensis reveals intricate expression profiles of secretory proteins and suggests tight temporal transcriptional regulation during blood-feeding.</title>
        <authorList>
            <person name="de Castro M.H."/>
            <person name="de Klerk D."/>
            <person name="Pienaar R."/>
            <person name="Rees D.J.G."/>
            <person name="Mans B.J."/>
        </authorList>
    </citation>
    <scope>NUCLEOTIDE SEQUENCE</scope>
    <source>
        <tissue evidence="2">Salivary glands</tissue>
    </source>
</reference>
<evidence type="ECO:0000313" key="2">
    <source>
        <dbReference type="EMBL" id="MAA13360.1"/>
    </source>
</evidence>
<dbReference type="AlphaFoldDB" id="A0A224YHV7"/>
<feature type="transmembrane region" description="Helical" evidence="1">
    <location>
        <begin position="77"/>
        <end position="94"/>
    </location>
</feature>